<dbReference type="EMBL" id="JAVFCB010000003">
    <property type="protein sequence ID" value="MDQ4213408.1"/>
    <property type="molecule type" value="Genomic_DNA"/>
</dbReference>
<dbReference type="Proteomes" id="UP001230289">
    <property type="component" value="Unassembled WGS sequence"/>
</dbReference>
<dbReference type="RefSeq" id="WP_308488355.1">
    <property type="nucleotide sequence ID" value="NZ_JAVFCB010000003.1"/>
</dbReference>
<keyword evidence="1" id="KW-0812">Transmembrane</keyword>
<feature type="transmembrane region" description="Helical" evidence="1">
    <location>
        <begin position="133"/>
        <end position="155"/>
    </location>
</feature>
<feature type="transmembrane region" description="Helical" evidence="1">
    <location>
        <begin position="104"/>
        <end position="121"/>
    </location>
</feature>
<accession>A0ABU0XFN0</accession>
<sequence>MSRLPGGGRRSSRPWMLVAALLGGAARIAAGVLWLEEGILKYRAGFGSADILLVAHGTAGNSRAPFYFRPLGSVMQALPGLFGVAIPLLEVSLGVLLVLGLGRVLTLLAALGSIGTLMLYWSSDQLIAQYPVLVALSAAVLVLPGAERFGALWVWRRVRARRGAAVRTA</sequence>
<evidence type="ECO:0000256" key="1">
    <source>
        <dbReference type="SAM" id="Phobius"/>
    </source>
</evidence>
<keyword evidence="1" id="KW-0472">Membrane</keyword>
<feature type="transmembrane region" description="Helical" evidence="1">
    <location>
        <begin position="77"/>
        <end position="99"/>
    </location>
</feature>
<organism evidence="2 3">
    <name type="scientific">Microbacterium capsulatum</name>
    <dbReference type="NCBI Taxonomy" id="3041921"/>
    <lineage>
        <taxon>Bacteria</taxon>
        <taxon>Bacillati</taxon>
        <taxon>Actinomycetota</taxon>
        <taxon>Actinomycetes</taxon>
        <taxon>Micrococcales</taxon>
        <taxon>Microbacteriaceae</taxon>
        <taxon>Microbacterium</taxon>
    </lineage>
</organism>
<reference evidence="2 3" key="1">
    <citation type="submission" date="2023-08" db="EMBL/GenBank/DDBJ databases">
        <title>Microbacterium sp. nov., isolated from a waste landfill.</title>
        <authorList>
            <person name="Wen W."/>
        </authorList>
    </citation>
    <scope>NUCLEOTIDE SEQUENCE [LARGE SCALE GENOMIC DNA]</scope>
    <source>
        <strain evidence="2 3">ASV81</strain>
    </source>
</reference>
<keyword evidence="3" id="KW-1185">Reference proteome</keyword>
<protein>
    <recommendedName>
        <fullName evidence="4">Thiosulfate dehydrogenase [quinone] large subunit</fullName>
    </recommendedName>
</protein>
<evidence type="ECO:0008006" key="4">
    <source>
        <dbReference type="Google" id="ProtNLM"/>
    </source>
</evidence>
<keyword evidence="1" id="KW-1133">Transmembrane helix</keyword>
<proteinExistence type="predicted"/>
<evidence type="ECO:0000313" key="2">
    <source>
        <dbReference type="EMBL" id="MDQ4213408.1"/>
    </source>
</evidence>
<comment type="caution">
    <text evidence="2">The sequence shown here is derived from an EMBL/GenBank/DDBJ whole genome shotgun (WGS) entry which is preliminary data.</text>
</comment>
<gene>
    <name evidence="2" type="ORF">RBR11_05725</name>
</gene>
<evidence type="ECO:0000313" key="3">
    <source>
        <dbReference type="Proteomes" id="UP001230289"/>
    </source>
</evidence>
<name>A0ABU0XFN0_9MICO</name>